<name>A0ABP1RJ60_9HEXA</name>
<keyword evidence="1" id="KW-0812">Transmembrane</keyword>
<keyword evidence="3" id="KW-1185">Reference proteome</keyword>
<evidence type="ECO:0000313" key="2">
    <source>
        <dbReference type="EMBL" id="CAL8129083.1"/>
    </source>
</evidence>
<dbReference type="EMBL" id="CAXLJM020000076">
    <property type="protein sequence ID" value="CAL8129083.1"/>
    <property type="molecule type" value="Genomic_DNA"/>
</dbReference>
<organism evidence="2 3">
    <name type="scientific">Orchesella dallaii</name>
    <dbReference type="NCBI Taxonomy" id="48710"/>
    <lineage>
        <taxon>Eukaryota</taxon>
        <taxon>Metazoa</taxon>
        <taxon>Ecdysozoa</taxon>
        <taxon>Arthropoda</taxon>
        <taxon>Hexapoda</taxon>
        <taxon>Collembola</taxon>
        <taxon>Entomobryomorpha</taxon>
        <taxon>Entomobryoidea</taxon>
        <taxon>Orchesellidae</taxon>
        <taxon>Orchesellinae</taxon>
        <taxon>Orchesella</taxon>
    </lineage>
</organism>
<keyword evidence="1" id="KW-1133">Transmembrane helix</keyword>
<evidence type="ECO:0008006" key="4">
    <source>
        <dbReference type="Google" id="ProtNLM"/>
    </source>
</evidence>
<feature type="transmembrane region" description="Helical" evidence="1">
    <location>
        <begin position="47"/>
        <end position="70"/>
    </location>
</feature>
<evidence type="ECO:0000256" key="1">
    <source>
        <dbReference type="SAM" id="Phobius"/>
    </source>
</evidence>
<gene>
    <name evidence="2" type="ORF">ODALV1_LOCUS22844</name>
</gene>
<dbReference type="Proteomes" id="UP001642540">
    <property type="component" value="Unassembled WGS sequence"/>
</dbReference>
<evidence type="ECO:0000313" key="3">
    <source>
        <dbReference type="Proteomes" id="UP001642540"/>
    </source>
</evidence>
<accession>A0ABP1RJ60</accession>
<protein>
    <recommendedName>
        <fullName evidence="4">Gustatory receptor</fullName>
    </recommendedName>
</protein>
<sequence length="304" mass="35017">MCVVGTVMYNTQNIHQNLIRSQLCERLKLGNIQEEIRRSPTNTLNNLIVPTITVLFLSFPLFTFLLPIQIDYDPAQLILRTVESYFPRACLPHFLVKLIACIVLGSITFYGAGIVLSVALFVIMDLEGIQQHSSKLYLTLNQQIYYHSNRRSTENDACFPLRFRSSLKLMRIVRIKIQRTNEIMETNLFVWIVMSMCLSVSCLYGTIRLREELPLTTYFACPLIYTLFHLCVWLYFTLAAISRRTGEKFEEFWKCFVFGRKERIELRACPPIGYSVGPLRRVNEGTGVAVAFSVVDWTASIVVI</sequence>
<feature type="transmembrane region" description="Helical" evidence="1">
    <location>
        <begin position="188"/>
        <end position="207"/>
    </location>
</feature>
<feature type="transmembrane region" description="Helical" evidence="1">
    <location>
        <begin position="213"/>
        <end position="236"/>
    </location>
</feature>
<feature type="transmembrane region" description="Helical" evidence="1">
    <location>
        <begin position="94"/>
        <end position="123"/>
    </location>
</feature>
<comment type="caution">
    <text evidence="2">The sequence shown here is derived from an EMBL/GenBank/DDBJ whole genome shotgun (WGS) entry which is preliminary data.</text>
</comment>
<keyword evidence="1" id="KW-0472">Membrane</keyword>
<proteinExistence type="predicted"/>
<reference evidence="2 3" key="1">
    <citation type="submission" date="2024-08" db="EMBL/GenBank/DDBJ databases">
        <authorList>
            <person name="Cucini C."/>
            <person name="Frati F."/>
        </authorList>
    </citation>
    <scope>NUCLEOTIDE SEQUENCE [LARGE SCALE GENOMIC DNA]</scope>
</reference>